<dbReference type="AlphaFoldDB" id="A0A2W2B3P2"/>
<dbReference type="SUPFAM" id="SSF69618">
    <property type="entry name" value="HemD-like"/>
    <property type="match status" value="1"/>
</dbReference>
<dbReference type="GO" id="GO:0006780">
    <property type="term" value="P:uroporphyrinogen III biosynthetic process"/>
    <property type="evidence" value="ECO:0007669"/>
    <property type="project" value="InterPro"/>
</dbReference>
<dbReference type="Gene3D" id="3.40.50.10090">
    <property type="match status" value="2"/>
</dbReference>
<organism evidence="2 3">
    <name type="scientific">Taibaiella soli</name>
    <dbReference type="NCBI Taxonomy" id="1649169"/>
    <lineage>
        <taxon>Bacteria</taxon>
        <taxon>Pseudomonadati</taxon>
        <taxon>Bacteroidota</taxon>
        <taxon>Chitinophagia</taxon>
        <taxon>Chitinophagales</taxon>
        <taxon>Chitinophagaceae</taxon>
        <taxon>Taibaiella</taxon>
    </lineage>
</organism>
<comment type="caution">
    <text evidence="2">The sequence shown here is derived from an EMBL/GenBank/DDBJ whole genome shotgun (WGS) entry which is preliminary data.</text>
</comment>
<dbReference type="RefSeq" id="WP_111001008.1">
    <property type="nucleotide sequence ID" value="NZ_QKTW01000030.1"/>
</dbReference>
<dbReference type="GO" id="GO:0005829">
    <property type="term" value="C:cytosol"/>
    <property type="evidence" value="ECO:0007669"/>
    <property type="project" value="TreeGrafter"/>
</dbReference>
<proteinExistence type="predicted"/>
<evidence type="ECO:0000259" key="1">
    <source>
        <dbReference type="Pfam" id="PF02602"/>
    </source>
</evidence>
<evidence type="ECO:0000313" key="2">
    <source>
        <dbReference type="EMBL" id="PZF70807.1"/>
    </source>
</evidence>
<dbReference type="Proteomes" id="UP000248745">
    <property type="component" value="Unassembled WGS sequence"/>
</dbReference>
<keyword evidence="3" id="KW-1185">Reference proteome</keyword>
<dbReference type="PANTHER" id="PTHR12390:SF0">
    <property type="entry name" value="UROPORPHYRINOGEN-III SYNTHASE"/>
    <property type="match status" value="1"/>
</dbReference>
<dbReference type="InterPro" id="IPR039793">
    <property type="entry name" value="UROS/Hem4"/>
</dbReference>
<dbReference type="OrthoDB" id="1523900at2"/>
<accession>A0A2W2B3P2</accession>
<reference evidence="2 3" key="1">
    <citation type="submission" date="2018-06" db="EMBL/GenBank/DDBJ databases">
        <title>Mucibacter soli gen. nov., sp. nov., a new member of the family Chitinophagaceae producing mucin.</title>
        <authorList>
            <person name="Kim M.-K."/>
            <person name="Park S."/>
            <person name="Kim T.-S."/>
            <person name="Joung Y."/>
            <person name="Han J.-H."/>
            <person name="Kim S.B."/>
        </authorList>
    </citation>
    <scope>NUCLEOTIDE SEQUENCE [LARGE SCALE GENOMIC DNA]</scope>
    <source>
        <strain evidence="2 3">R1-15</strain>
    </source>
</reference>
<sequence length="235" mass="25374">MPDAELCILSTRLLAQPLIDKALAHGIRVDAVPFIDISFIEAEILQAQIQSILTQSATVVFTSSNAVKSVARFLNGTKPDWKIYCLSTATKDSVVAAFGEQSIMATADDGTALAQLIIANVSVDKVVFFCGNLRRNIIPDVLQQHGKSVTEILAYHTVATPQNIHQTYNGVVFFSPSAVDSFFSVNIIPEETICYAIGKTTADSIKKRVPQNPLQTSVTPSGEAITDLIINTLHA</sequence>
<name>A0A2W2B3P2_9BACT</name>
<dbReference type="PANTHER" id="PTHR12390">
    <property type="entry name" value="UROPORPHYRINOGEN III SYNTHASE"/>
    <property type="match status" value="1"/>
</dbReference>
<dbReference type="Pfam" id="PF02602">
    <property type="entry name" value="HEM4"/>
    <property type="match status" value="1"/>
</dbReference>
<feature type="domain" description="Tetrapyrrole biosynthesis uroporphyrinogen III synthase" evidence="1">
    <location>
        <begin position="20"/>
        <end position="207"/>
    </location>
</feature>
<dbReference type="InterPro" id="IPR003754">
    <property type="entry name" value="4pyrrol_synth_uPrphyn_synth"/>
</dbReference>
<protein>
    <recommendedName>
        <fullName evidence="1">Tetrapyrrole biosynthesis uroporphyrinogen III synthase domain-containing protein</fullName>
    </recommendedName>
</protein>
<dbReference type="GO" id="GO:0004852">
    <property type="term" value="F:uroporphyrinogen-III synthase activity"/>
    <property type="evidence" value="ECO:0007669"/>
    <property type="project" value="InterPro"/>
</dbReference>
<gene>
    <name evidence="2" type="ORF">DN068_21425</name>
</gene>
<dbReference type="InterPro" id="IPR036108">
    <property type="entry name" value="4pyrrol_syn_uPrphyn_synt_sf"/>
</dbReference>
<dbReference type="CDD" id="cd06578">
    <property type="entry name" value="HemD"/>
    <property type="match status" value="1"/>
</dbReference>
<dbReference type="EMBL" id="QKTW01000030">
    <property type="protein sequence ID" value="PZF70807.1"/>
    <property type="molecule type" value="Genomic_DNA"/>
</dbReference>
<evidence type="ECO:0000313" key="3">
    <source>
        <dbReference type="Proteomes" id="UP000248745"/>
    </source>
</evidence>